<name>A0A4Y2W510_ARAVE</name>
<dbReference type="EMBL" id="BGPR01054485">
    <property type="protein sequence ID" value="GBO31220.1"/>
    <property type="molecule type" value="Genomic_DNA"/>
</dbReference>
<evidence type="ECO:0000313" key="1">
    <source>
        <dbReference type="EMBL" id="GBO31220.1"/>
    </source>
</evidence>
<protein>
    <submittedName>
        <fullName evidence="1">Uncharacterized protein</fullName>
    </submittedName>
</protein>
<reference evidence="1 2" key="1">
    <citation type="journal article" date="2019" name="Sci. Rep.">
        <title>Orb-weaving spider Araneus ventricosus genome elucidates the spidroin gene catalogue.</title>
        <authorList>
            <person name="Kono N."/>
            <person name="Nakamura H."/>
            <person name="Ohtoshi R."/>
            <person name="Moran D.A.P."/>
            <person name="Shinohara A."/>
            <person name="Yoshida Y."/>
            <person name="Fujiwara M."/>
            <person name="Mori M."/>
            <person name="Tomita M."/>
            <person name="Arakawa K."/>
        </authorList>
    </citation>
    <scope>NUCLEOTIDE SEQUENCE [LARGE SCALE GENOMIC DNA]</scope>
</reference>
<sequence length="175" mass="19372">MNIQQMFEFLLSYNRPDGMKMLTQFNKADKAGFTHFYALSRKTGIRYTKLDKDVNPFLGSNAKKIAEKGVTCAKCYSPDSASVVMFSATDDCPLTWEVMYTGYLMSSRVGGHTTQYVCVDETPAAGYQMDAEQNSRDTLALTVVHSSGSLPSETYVNSALIRCAVCAMKSNQISF</sequence>
<organism evidence="1 2">
    <name type="scientific">Araneus ventricosus</name>
    <name type="common">Orbweaver spider</name>
    <name type="synonym">Epeira ventricosa</name>
    <dbReference type="NCBI Taxonomy" id="182803"/>
    <lineage>
        <taxon>Eukaryota</taxon>
        <taxon>Metazoa</taxon>
        <taxon>Ecdysozoa</taxon>
        <taxon>Arthropoda</taxon>
        <taxon>Chelicerata</taxon>
        <taxon>Arachnida</taxon>
        <taxon>Araneae</taxon>
        <taxon>Araneomorphae</taxon>
        <taxon>Entelegynae</taxon>
        <taxon>Araneoidea</taxon>
        <taxon>Araneidae</taxon>
        <taxon>Araneus</taxon>
    </lineage>
</organism>
<proteinExistence type="predicted"/>
<accession>A0A4Y2W510</accession>
<evidence type="ECO:0000313" key="2">
    <source>
        <dbReference type="Proteomes" id="UP000499080"/>
    </source>
</evidence>
<dbReference type="Proteomes" id="UP000499080">
    <property type="component" value="Unassembled WGS sequence"/>
</dbReference>
<comment type="caution">
    <text evidence="1">The sequence shown here is derived from an EMBL/GenBank/DDBJ whole genome shotgun (WGS) entry which is preliminary data.</text>
</comment>
<dbReference type="AlphaFoldDB" id="A0A4Y2W510"/>
<keyword evidence="2" id="KW-1185">Reference proteome</keyword>
<dbReference type="OrthoDB" id="6427637at2759"/>
<gene>
    <name evidence="1" type="ORF">AVEN_35733_1</name>
</gene>